<accession>A0A1E3QRH1</accession>
<evidence type="ECO:0000313" key="3">
    <source>
        <dbReference type="Proteomes" id="UP000094336"/>
    </source>
</evidence>
<dbReference type="RefSeq" id="XP_018985623.1">
    <property type="nucleotide sequence ID" value="XM_019128720.1"/>
</dbReference>
<proteinExistence type="predicted"/>
<reference evidence="3" key="1">
    <citation type="submission" date="2016-05" db="EMBL/GenBank/DDBJ databases">
        <title>Comparative genomics of biotechnologically important yeasts.</title>
        <authorList>
            <consortium name="DOE Joint Genome Institute"/>
            <person name="Riley R."/>
            <person name="Haridas S."/>
            <person name="Wolfe K.H."/>
            <person name="Lopes M.R."/>
            <person name="Hittinger C.T."/>
            <person name="Goker M."/>
            <person name="Salamov A."/>
            <person name="Wisecaver J."/>
            <person name="Long T.M."/>
            <person name="Aerts A.L."/>
            <person name="Barry K."/>
            <person name="Choi C."/>
            <person name="Clum A."/>
            <person name="Coughlan A.Y."/>
            <person name="Deshpande S."/>
            <person name="Douglass A.P."/>
            <person name="Hanson S.J."/>
            <person name="Klenk H.-P."/>
            <person name="Labutti K."/>
            <person name="Lapidus A."/>
            <person name="Lindquist E."/>
            <person name="Lipzen A."/>
            <person name="Meier-Kolthoff J.P."/>
            <person name="Ohm R.A."/>
            <person name="Otillar R.P."/>
            <person name="Pangilinan J."/>
            <person name="Peng Y."/>
            <person name="Rokas A."/>
            <person name="Rosa C.A."/>
            <person name="Scheuner C."/>
            <person name="Sibirny A.A."/>
            <person name="Slot J.C."/>
            <person name="Stielow J.B."/>
            <person name="Sun H."/>
            <person name="Kurtzman C.P."/>
            <person name="Blackwell M."/>
            <person name="Grigoriev I.V."/>
            <person name="Jeffries T.W."/>
        </authorList>
    </citation>
    <scope>NUCLEOTIDE SEQUENCE [LARGE SCALE GENOMIC DNA]</scope>
    <source>
        <strain evidence="3">NRRL Y-12698</strain>
    </source>
</reference>
<evidence type="ECO:0000313" key="2">
    <source>
        <dbReference type="EMBL" id="ODQ80295.1"/>
    </source>
</evidence>
<name>A0A1E3QRH1_9ASCO</name>
<feature type="transmembrane region" description="Helical" evidence="1">
    <location>
        <begin position="40"/>
        <end position="57"/>
    </location>
</feature>
<evidence type="ECO:0000256" key="1">
    <source>
        <dbReference type="SAM" id="Phobius"/>
    </source>
</evidence>
<dbReference type="Proteomes" id="UP000094336">
    <property type="component" value="Unassembled WGS sequence"/>
</dbReference>
<dbReference type="EMBL" id="KV454430">
    <property type="protein sequence ID" value="ODQ80295.1"/>
    <property type="molecule type" value="Genomic_DNA"/>
</dbReference>
<dbReference type="GeneID" id="30146573"/>
<protein>
    <submittedName>
        <fullName evidence="2">Uncharacterized protein</fullName>
    </submittedName>
</protein>
<organism evidence="2 3">
    <name type="scientific">Babjeviella inositovora NRRL Y-12698</name>
    <dbReference type="NCBI Taxonomy" id="984486"/>
    <lineage>
        <taxon>Eukaryota</taxon>
        <taxon>Fungi</taxon>
        <taxon>Dikarya</taxon>
        <taxon>Ascomycota</taxon>
        <taxon>Saccharomycotina</taxon>
        <taxon>Pichiomycetes</taxon>
        <taxon>Serinales incertae sedis</taxon>
        <taxon>Babjeviella</taxon>
    </lineage>
</organism>
<keyword evidence="1" id="KW-0812">Transmembrane</keyword>
<keyword evidence="3" id="KW-1185">Reference proteome</keyword>
<gene>
    <name evidence="2" type="ORF">BABINDRAFT_161256</name>
</gene>
<sequence length="58" mass="6180">MCRYAKINPRSNFIPPIPPTLARSTFCAASLLPGLGPSHCIALFGGLASFSLISLGFW</sequence>
<keyword evidence="1" id="KW-0472">Membrane</keyword>
<dbReference type="AlphaFoldDB" id="A0A1E3QRH1"/>
<keyword evidence="1" id="KW-1133">Transmembrane helix</keyword>